<reference evidence="4 5" key="1">
    <citation type="submission" date="2018-05" db="EMBL/GenBank/DDBJ databases">
        <title>Genome sequencing and assembly of the regulated plant pathogen Lachnellula willkommii and related sister species for the development of diagnostic species identification markers.</title>
        <authorList>
            <person name="Giroux E."/>
            <person name="Bilodeau G."/>
        </authorList>
    </citation>
    <scope>NUCLEOTIDE SEQUENCE [LARGE SCALE GENOMIC DNA]</scope>
    <source>
        <strain evidence="4 5">CBS 160.35</strain>
    </source>
</reference>
<dbReference type="SUPFAM" id="SSF52540">
    <property type="entry name" value="P-loop containing nucleoside triphosphate hydrolases"/>
    <property type="match status" value="1"/>
</dbReference>
<dbReference type="InterPro" id="IPR027417">
    <property type="entry name" value="P-loop_NTPase"/>
</dbReference>
<dbReference type="PANTHER" id="PTHR10039:SF16">
    <property type="entry name" value="GPI INOSITOL-DEACYLASE"/>
    <property type="match status" value="1"/>
</dbReference>
<proteinExistence type="predicted"/>
<organism evidence="4 5">
    <name type="scientific">Lachnellula occidentalis</name>
    <dbReference type="NCBI Taxonomy" id="215460"/>
    <lineage>
        <taxon>Eukaryota</taxon>
        <taxon>Fungi</taxon>
        <taxon>Dikarya</taxon>
        <taxon>Ascomycota</taxon>
        <taxon>Pezizomycotina</taxon>
        <taxon>Leotiomycetes</taxon>
        <taxon>Helotiales</taxon>
        <taxon>Lachnaceae</taxon>
        <taxon>Lachnellula</taxon>
    </lineage>
</organism>
<accession>A0A8H8S0E9</accession>
<dbReference type="Proteomes" id="UP000443090">
    <property type="component" value="Unassembled WGS sequence"/>
</dbReference>
<keyword evidence="5" id="KW-1185">Reference proteome</keyword>
<evidence type="ECO:0000313" key="5">
    <source>
        <dbReference type="Proteomes" id="UP000443090"/>
    </source>
</evidence>
<evidence type="ECO:0000259" key="2">
    <source>
        <dbReference type="Pfam" id="PF24809"/>
    </source>
</evidence>
<dbReference type="Pfam" id="PF24809">
    <property type="entry name" value="DUF7708"/>
    <property type="match status" value="1"/>
</dbReference>
<dbReference type="PANTHER" id="PTHR10039">
    <property type="entry name" value="AMELOGENIN"/>
    <property type="match status" value="1"/>
</dbReference>
<dbReference type="AlphaFoldDB" id="A0A8H8S0E9"/>
<protein>
    <submittedName>
        <fullName evidence="4">Vegetative incompatibility protein</fullName>
    </submittedName>
</protein>
<evidence type="ECO:0000259" key="3">
    <source>
        <dbReference type="Pfam" id="PF24883"/>
    </source>
</evidence>
<dbReference type="OrthoDB" id="7464126at2759"/>
<gene>
    <name evidence="4" type="primary">HET-E1_7</name>
    <name evidence="4" type="ORF">LOCC1_G004415</name>
</gene>
<dbReference type="InterPro" id="IPR056125">
    <property type="entry name" value="DUF7708"/>
</dbReference>
<evidence type="ECO:0000313" key="4">
    <source>
        <dbReference type="EMBL" id="TVY44278.1"/>
    </source>
</evidence>
<keyword evidence="1" id="KW-0677">Repeat</keyword>
<sequence>MDEQITRLSLVSIPLTILNTRSNNGLWAQAVEHLSAEDKVNMNFSYDKLATLSSLHADARAAQKKCEDNRSYFKRRSGEKVILRDLFGKVVKWIDLFRQVGDTAVQYDSGHAALPWALVRFLLQASINDIEKYEFVAESIEVVSRCLCRCRILEQLYVDGTAAAVKQLESALVRHYCAILLYLSKIKSYFNHCKPARLMSSTMRDKSKFQGFLDDIITGQDDVNQWAILICREDSKRQKILDWMSNIEKLPYLKHHKENKRQLLSGTGHWLLEDRKFKTWKDDSASSLLWLHGIPGSGKSKLTLLVIEDTLQCATQDQIPRPAYFYCSRNSAEPLRSDSNAILGSIARQLASLNPTSPLLPPVVEKYAQEEGQGATSTSLDVQDSSELISGLLDLHPTAFIIIDALDECTGEARIDLLDFIKATLDTSACLVKFFISSRDDEEIVYQLNKSPNVEISSSKNKADIEAFVESETMKLVERGTILRNSQRKQVLQKEIIRNVSRDSGGMFRWASMQLQHLTTLKTDEDIHNDLGKIPPSLEVLYQEIYERITTNRGSISKVLARNTFSLLLRLKENLLPSEFVKLVQDNEQGSSSAMPPNTILDICCNLVVLDKTLDVFRFAHLSVREFFEKLPEFYPESTHAAVATCCMKHIDMAERSKPYEWWNQYGPKPNKMIGDYIDLWLLHHLHSTGYHERMKGQLLKHNARLVSRADFSSLFQRPAIDRVLHVPRTINLNLAFLFNACAAGFSEFVKATIFYLQDSGRLPSNVRLSAKSILHQDLESMERTRELLLPYVTQDFAPNVVTLLAKHAISHGNFVVLHFLLHENLCIVTEEMLSQAVNAYETRKTSGSEWREPAVIVDLLLHNAASQRVSGLLKPYSMVTSDKESFPDLTAISNEAAHNVVHILTPAVIEKAVGTIRLAPTRGIQVLVTDVLIKWGAKIVLTRSLCDSISRWSSNPSETVLLFLESHDYLRVPWDFLAPIVSGPTKWGFQNDLDRSHLIQKCVPDDITPEILYVRPQPCQDLFQKFKQF</sequence>
<dbReference type="InterPro" id="IPR056884">
    <property type="entry name" value="NPHP3-like_N"/>
</dbReference>
<dbReference type="EMBL" id="QGMI01000240">
    <property type="protein sequence ID" value="TVY44278.1"/>
    <property type="molecule type" value="Genomic_DNA"/>
</dbReference>
<dbReference type="Gene3D" id="3.40.50.300">
    <property type="entry name" value="P-loop containing nucleotide triphosphate hydrolases"/>
    <property type="match status" value="1"/>
</dbReference>
<feature type="domain" description="DUF7708" evidence="2">
    <location>
        <begin position="89"/>
        <end position="227"/>
    </location>
</feature>
<evidence type="ECO:0000256" key="1">
    <source>
        <dbReference type="ARBA" id="ARBA00022737"/>
    </source>
</evidence>
<name>A0A8H8S0E9_9HELO</name>
<feature type="domain" description="Nephrocystin 3-like N-terminal" evidence="3">
    <location>
        <begin position="266"/>
        <end position="439"/>
    </location>
</feature>
<comment type="caution">
    <text evidence="4">The sequence shown here is derived from an EMBL/GenBank/DDBJ whole genome shotgun (WGS) entry which is preliminary data.</text>
</comment>
<dbReference type="Pfam" id="PF24883">
    <property type="entry name" value="NPHP3_N"/>
    <property type="match status" value="1"/>
</dbReference>